<feature type="region of interest" description="Disordered" evidence="1">
    <location>
        <begin position="388"/>
        <end position="431"/>
    </location>
</feature>
<sequence>MSFPSNAAPISFQAEWPSSSRLRIVIASRFSGQATISSPPGMVSETERSDLKTLILEALGFDPRFPKDTCRVLNSRVSQIPTVALTLATSIQHIWNLITFENADMANGMAVSPLPPIKLSRTIINDIHNVYITTLTAGCGEPSFFFPSLLLCNRLPSSTPDKFLNLWLIPIRYPVPAMAEKHCPPALIKYTLFSTLASIAILVLSILSYCTLALWANIAASTLALIFHSAILFFSWRRSMDDQSLVHRMHIAYSSKTLMASAVVLFVWLASLGSSIEQVVNQRTDRLLLPVKRGPGKMEMQITVTGLIFVEVIGLGAWLVHSLYIRPRRAVLIRQELEVTRWYSESNNFGKDLVQKGRKKKSPYPTQTRYSTLLRHQSLFIAAKHEAPSDVLQPPPPVATKEEDRPWSFLTPMAPASPSSGTDSRYGILWD</sequence>
<dbReference type="EMBL" id="DS547104">
    <property type="protein sequence ID" value="EDR07356.1"/>
    <property type="molecule type" value="Genomic_DNA"/>
</dbReference>
<dbReference type="RefSeq" id="XP_001881748.1">
    <property type="nucleotide sequence ID" value="XM_001881713.1"/>
</dbReference>
<evidence type="ECO:0000256" key="2">
    <source>
        <dbReference type="SAM" id="Phobius"/>
    </source>
</evidence>
<dbReference type="AlphaFoldDB" id="B0DCU5"/>
<feature type="transmembrane region" description="Helical" evidence="2">
    <location>
        <begin position="213"/>
        <end position="236"/>
    </location>
</feature>
<keyword evidence="2" id="KW-0812">Transmembrane</keyword>
<feature type="transmembrane region" description="Helical" evidence="2">
    <location>
        <begin position="300"/>
        <end position="320"/>
    </location>
</feature>
<protein>
    <submittedName>
        <fullName evidence="3">Predicted protein</fullName>
    </submittedName>
</protein>
<evidence type="ECO:0000313" key="3">
    <source>
        <dbReference type="EMBL" id="EDR07356.1"/>
    </source>
</evidence>
<dbReference type="KEGG" id="lbc:LACBIDRAFT_327788"/>
<evidence type="ECO:0000313" key="4">
    <source>
        <dbReference type="Proteomes" id="UP000001194"/>
    </source>
</evidence>
<proteinExistence type="predicted"/>
<accession>B0DCU5</accession>
<reference evidence="3 4" key="1">
    <citation type="journal article" date="2008" name="Nature">
        <title>The genome of Laccaria bicolor provides insights into mycorrhizal symbiosis.</title>
        <authorList>
            <person name="Martin F."/>
            <person name="Aerts A."/>
            <person name="Ahren D."/>
            <person name="Brun A."/>
            <person name="Danchin E.G.J."/>
            <person name="Duchaussoy F."/>
            <person name="Gibon J."/>
            <person name="Kohler A."/>
            <person name="Lindquist E."/>
            <person name="Pereda V."/>
            <person name="Salamov A."/>
            <person name="Shapiro H.J."/>
            <person name="Wuyts J."/>
            <person name="Blaudez D."/>
            <person name="Buee M."/>
            <person name="Brokstein P."/>
            <person name="Canbaeck B."/>
            <person name="Cohen D."/>
            <person name="Courty P.E."/>
            <person name="Coutinho P.M."/>
            <person name="Delaruelle C."/>
            <person name="Detter J.C."/>
            <person name="Deveau A."/>
            <person name="DiFazio S."/>
            <person name="Duplessis S."/>
            <person name="Fraissinet-Tachet L."/>
            <person name="Lucic E."/>
            <person name="Frey-Klett P."/>
            <person name="Fourrey C."/>
            <person name="Feussner I."/>
            <person name="Gay G."/>
            <person name="Grimwood J."/>
            <person name="Hoegger P.J."/>
            <person name="Jain P."/>
            <person name="Kilaru S."/>
            <person name="Labbe J."/>
            <person name="Lin Y.C."/>
            <person name="Legue V."/>
            <person name="Le Tacon F."/>
            <person name="Marmeisse R."/>
            <person name="Melayah D."/>
            <person name="Montanini B."/>
            <person name="Muratet M."/>
            <person name="Nehls U."/>
            <person name="Niculita-Hirzel H."/>
            <person name="Oudot-Le Secq M.P."/>
            <person name="Peter M."/>
            <person name="Quesneville H."/>
            <person name="Rajashekar B."/>
            <person name="Reich M."/>
            <person name="Rouhier N."/>
            <person name="Schmutz J."/>
            <person name="Yin T."/>
            <person name="Chalot M."/>
            <person name="Henrissat B."/>
            <person name="Kuees U."/>
            <person name="Lucas S."/>
            <person name="Van de Peer Y."/>
            <person name="Podila G.K."/>
            <person name="Polle A."/>
            <person name="Pukkila P.J."/>
            <person name="Richardson P.M."/>
            <person name="Rouze P."/>
            <person name="Sanders I.R."/>
            <person name="Stajich J.E."/>
            <person name="Tunlid A."/>
            <person name="Tuskan G."/>
            <person name="Grigoriev I.V."/>
        </authorList>
    </citation>
    <scope>NUCLEOTIDE SEQUENCE [LARGE SCALE GENOMIC DNA]</scope>
    <source>
        <strain evidence="4">S238N-H82 / ATCC MYA-4686</strain>
    </source>
</reference>
<dbReference type="HOGENOM" id="CLU_636255_0_0_1"/>
<dbReference type="InParanoid" id="B0DCU5"/>
<dbReference type="GeneID" id="6077546"/>
<feature type="transmembrane region" description="Helical" evidence="2">
    <location>
        <begin position="257"/>
        <end position="280"/>
    </location>
</feature>
<keyword evidence="2" id="KW-0472">Membrane</keyword>
<gene>
    <name evidence="3" type="ORF">LACBIDRAFT_327788</name>
</gene>
<dbReference type="Proteomes" id="UP000001194">
    <property type="component" value="Unassembled WGS sequence"/>
</dbReference>
<keyword evidence="2" id="KW-1133">Transmembrane helix</keyword>
<organism evidence="4">
    <name type="scientific">Laccaria bicolor (strain S238N-H82 / ATCC MYA-4686)</name>
    <name type="common">Bicoloured deceiver</name>
    <name type="synonym">Laccaria laccata var. bicolor</name>
    <dbReference type="NCBI Taxonomy" id="486041"/>
    <lineage>
        <taxon>Eukaryota</taxon>
        <taxon>Fungi</taxon>
        <taxon>Dikarya</taxon>
        <taxon>Basidiomycota</taxon>
        <taxon>Agaricomycotina</taxon>
        <taxon>Agaricomycetes</taxon>
        <taxon>Agaricomycetidae</taxon>
        <taxon>Agaricales</taxon>
        <taxon>Agaricineae</taxon>
        <taxon>Hydnangiaceae</taxon>
        <taxon>Laccaria</taxon>
    </lineage>
</organism>
<dbReference type="OrthoDB" id="10417213at2759"/>
<keyword evidence="4" id="KW-1185">Reference proteome</keyword>
<feature type="transmembrane region" description="Helical" evidence="2">
    <location>
        <begin position="187"/>
        <end position="207"/>
    </location>
</feature>
<name>B0DCU5_LACBS</name>
<evidence type="ECO:0000256" key="1">
    <source>
        <dbReference type="SAM" id="MobiDB-lite"/>
    </source>
</evidence>